<accession>A0ABR2SQ23</accession>
<dbReference type="EMBL" id="JBBPBN010000012">
    <property type="protein sequence ID" value="KAK9027388.1"/>
    <property type="molecule type" value="Genomic_DNA"/>
</dbReference>
<keyword evidence="2" id="KW-1185">Reference proteome</keyword>
<evidence type="ECO:0000313" key="2">
    <source>
        <dbReference type="Proteomes" id="UP001396334"/>
    </source>
</evidence>
<name>A0ABR2SQ23_9ROSI</name>
<sequence length="147" mass="16394">MNKAIIQDSIRAPVTVKVGLNIIRCVHRIYKYGDFFGIQTHQNQECVMSILEPIPMDSFSNFTSEFGLLGCSFEQQVLLASRGAAFMGSLPKLLNVEALKTISRVVECGGKETEIVSHNIEKPFTIKEVGHKTYGGRFSFTRRHGKG</sequence>
<reference evidence="1 2" key="1">
    <citation type="journal article" date="2024" name="G3 (Bethesda)">
        <title>Genome assembly of Hibiscus sabdariffa L. provides insights into metabolisms of medicinal natural products.</title>
        <authorList>
            <person name="Kim T."/>
        </authorList>
    </citation>
    <scope>NUCLEOTIDE SEQUENCE [LARGE SCALE GENOMIC DNA]</scope>
    <source>
        <strain evidence="1">TK-2024</strain>
        <tissue evidence="1">Old leaves</tissue>
    </source>
</reference>
<dbReference type="Proteomes" id="UP001396334">
    <property type="component" value="Unassembled WGS sequence"/>
</dbReference>
<gene>
    <name evidence="1" type="ORF">V6N11_067224</name>
</gene>
<protein>
    <submittedName>
        <fullName evidence="1">Uncharacterized protein</fullName>
    </submittedName>
</protein>
<evidence type="ECO:0000313" key="1">
    <source>
        <dbReference type="EMBL" id="KAK9027388.1"/>
    </source>
</evidence>
<comment type="caution">
    <text evidence="1">The sequence shown here is derived from an EMBL/GenBank/DDBJ whole genome shotgun (WGS) entry which is preliminary data.</text>
</comment>
<proteinExistence type="predicted"/>
<organism evidence="1 2">
    <name type="scientific">Hibiscus sabdariffa</name>
    <name type="common">roselle</name>
    <dbReference type="NCBI Taxonomy" id="183260"/>
    <lineage>
        <taxon>Eukaryota</taxon>
        <taxon>Viridiplantae</taxon>
        <taxon>Streptophyta</taxon>
        <taxon>Embryophyta</taxon>
        <taxon>Tracheophyta</taxon>
        <taxon>Spermatophyta</taxon>
        <taxon>Magnoliopsida</taxon>
        <taxon>eudicotyledons</taxon>
        <taxon>Gunneridae</taxon>
        <taxon>Pentapetalae</taxon>
        <taxon>rosids</taxon>
        <taxon>malvids</taxon>
        <taxon>Malvales</taxon>
        <taxon>Malvaceae</taxon>
        <taxon>Malvoideae</taxon>
        <taxon>Hibiscus</taxon>
    </lineage>
</organism>